<dbReference type="SUPFAM" id="SSF52743">
    <property type="entry name" value="Subtilisin-like"/>
    <property type="match status" value="1"/>
</dbReference>
<evidence type="ECO:0000256" key="1">
    <source>
        <dbReference type="ARBA" id="ARBA00022670"/>
    </source>
</evidence>
<dbReference type="PANTHER" id="PTHR42754">
    <property type="entry name" value="ENDOGLUCANASE"/>
    <property type="match status" value="1"/>
</dbReference>
<feature type="active site" description="Charge relay system" evidence="4">
    <location>
        <position position="464"/>
    </location>
</feature>
<dbReference type="SUPFAM" id="SSF81296">
    <property type="entry name" value="E set domains"/>
    <property type="match status" value="1"/>
</dbReference>
<dbReference type="EMBL" id="CP048222">
    <property type="protein sequence ID" value="QHT70247.1"/>
    <property type="molecule type" value="Genomic_DNA"/>
</dbReference>
<dbReference type="GO" id="GO:0006508">
    <property type="term" value="P:proteolysis"/>
    <property type="evidence" value="ECO:0007669"/>
    <property type="project" value="UniProtKB-KW"/>
</dbReference>
<evidence type="ECO:0000256" key="2">
    <source>
        <dbReference type="ARBA" id="ARBA00022801"/>
    </source>
</evidence>
<dbReference type="PROSITE" id="PS00138">
    <property type="entry name" value="SUBTILASE_SER"/>
    <property type="match status" value="1"/>
</dbReference>
<dbReference type="Pfam" id="PF01833">
    <property type="entry name" value="TIG"/>
    <property type="match status" value="1"/>
</dbReference>
<feature type="region of interest" description="Disordered" evidence="5">
    <location>
        <begin position="1274"/>
        <end position="1293"/>
    </location>
</feature>
<keyword evidence="6" id="KW-0732">Signal</keyword>
<evidence type="ECO:0000256" key="4">
    <source>
        <dbReference type="PROSITE-ProRule" id="PRU01240"/>
    </source>
</evidence>
<name>A0A6C0GQN4_9BACT</name>
<feature type="region of interest" description="Disordered" evidence="5">
    <location>
        <begin position="1249"/>
        <end position="1268"/>
    </location>
</feature>
<evidence type="ECO:0000259" key="7">
    <source>
        <dbReference type="Pfam" id="PF00082"/>
    </source>
</evidence>
<dbReference type="Gene3D" id="2.60.40.10">
    <property type="entry name" value="Immunoglobulins"/>
    <property type="match status" value="1"/>
</dbReference>
<dbReference type="InterPro" id="IPR022398">
    <property type="entry name" value="Peptidase_S8_His-AS"/>
</dbReference>
<dbReference type="InterPro" id="IPR023828">
    <property type="entry name" value="Peptidase_S8_Ser-AS"/>
</dbReference>
<evidence type="ECO:0000256" key="5">
    <source>
        <dbReference type="SAM" id="MobiDB-lite"/>
    </source>
</evidence>
<proteinExistence type="inferred from homology"/>
<keyword evidence="1 4" id="KW-0645">Protease</keyword>
<feature type="active site" description="Charge relay system" evidence="4">
    <location>
        <position position="251"/>
    </location>
</feature>
<reference evidence="10 11" key="1">
    <citation type="submission" date="2020-01" db="EMBL/GenBank/DDBJ databases">
        <authorList>
            <person name="Kim M.K."/>
        </authorList>
    </citation>
    <scope>NUCLEOTIDE SEQUENCE [LARGE SCALE GENOMIC DNA]</scope>
    <source>
        <strain evidence="10 11">172606-1</strain>
    </source>
</reference>
<dbReference type="InterPro" id="IPR014756">
    <property type="entry name" value="Ig_E-set"/>
</dbReference>
<sequence length="1293" mass="136273">MKKFTLYCLLMCCFQAVAPAQTIQESAEEYAYYLNGKKVALTPKQDEIFVTFSSKPNLAKSKTYAGSFLKEVATPQQADVFAPANAVRYRVNAGQAGLSGSYQRVEKQLKSNPDVITAYPAFMVGKDKVFVGNKIHFSIKKGADLAQIKAFLKNNKAAIVEEINLGDRIQYVVAVSKGGSVFNTANSLFESGQVEFAEPDFTFTGYSHLTPNDVYFSAQWFLNQASDADIDAPEAWNINTGAYSVTVAVIDGHGYELSHPDMAGKIVNPYDAVNNDNIPAPENAYANHGTPCAGLIAATTNNTTGVAGVGFNIKVMPIAMGYNAISTGSFSTDATVIARAASKVINSPGVVAVSNSYSFGSASFAASVEASFTSMRTNSRGGLGAVILASTANDNLNNPTVYPASYTNVVGVGASDSFDKRASFSNYGNLVDIVAPGVNTYTTDRIGAAGYNTGSDYTYFNGTSAACPVAAGVVGLMASVNQNANWALLMSYLLQSTDKVAGYTYSPGYSYGTWNNEMGYGRINAFKALQKMLGAPIVNSFDPAGGPVGSSVTIKGSKFLGTTAVTFNNVQAQFTVVNATTIIATSPSANTGPIRVTNFAGTGTGGTYILSSYCVPAFDNPCSTGDYINNFSLNTLVNNSSGCNGQTANYINYAPTGTKTTQLQKGQSYTISMQGGPNLSQGFGVWIDYNNDSDFGDTGEFVYASPSAGKTVFTGTVTIPASASAGERRMRVRTKYFAVPAASEWCAKYTVGEVEDYTVSIGYCIPQANCAFGDYINNFSFNTLVNNNTGCNTEVASVNGYINNPATGTLTTTVSKGKTYALKMQAGSFPQGFGVWIDYNNDQDFNDSGEFIYGSPSATTSLLTTNITIPSTVSTGQRRMRVRCKYNGTFTAAESCTDVTSGGETEDYTITINDGVVTSSQWNKRFGGSGADNFSIVIKTSDGGYLLGGHSTSAVSGDRTQGTQGAQDYWIVKTDASGNKQWDKRFGGSAGDYLNTIIRTSDGGYLLGGNSLSGISGDKSQASQGGQDYWVVKITSTGTKQWDKRFGGSGNDDLRTLYQLSTGEYILSGNSLSGISGDKSQASQGATDYWVIKISSTGGKIWDKRFGGSGDDWVEASVVNSDGSIVLAGRSASGLSGDKSQASQGGRDFWVIKINSTGGKVWDKRFGGSGNEDAYAMATTGDGGFLIGGLSTSGVSGDKSQASQGGQDFWVIRLNSTGGKVWDKRFGGSLTEDLRSVIRTSDGGYLLGGKSDSGVSGDKTQGSQGGRITGQLKSHLQAPSNGTNALEVQQQKS</sequence>
<evidence type="ECO:0000256" key="6">
    <source>
        <dbReference type="SAM" id="SignalP"/>
    </source>
</evidence>
<keyword evidence="3 4" id="KW-0720">Serine protease</keyword>
<dbReference type="InterPro" id="IPR002909">
    <property type="entry name" value="IPT_dom"/>
</dbReference>
<feature type="chain" id="PRO_5025517257" evidence="6">
    <location>
        <begin position="21"/>
        <end position="1293"/>
    </location>
</feature>
<dbReference type="RefSeq" id="WP_162446228.1">
    <property type="nucleotide sequence ID" value="NZ_CP048222.1"/>
</dbReference>
<dbReference type="PROSITE" id="PS51892">
    <property type="entry name" value="SUBTILASE"/>
    <property type="match status" value="1"/>
</dbReference>
<dbReference type="InterPro" id="IPR045474">
    <property type="entry name" value="GEVED"/>
</dbReference>
<dbReference type="GO" id="GO:0004252">
    <property type="term" value="F:serine-type endopeptidase activity"/>
    <property type="evidence" value="ECO:0007669"/>
    <property type="project" value="UniProtKB-UniRule"/>
</dbReference>
<dbReference type="Pfam" id="PF00082">
    <property type="entry name" value="Peptidase_S8"/>
    <property type="match status" value="1"/>
</dbReference>
<dbReference type="InterPro" id="IPR015500">
    <property type="entry name" value="Peptidase_S8_subtilisin-rel"/>
</dbReference>
<evidence type="ECO:0000259" key="8">
    <source>
        <dbReference type="Pfam" id="PF01833"/>
    </source>
</evidence>
<feature type="domain" description="Peptidase S8/S53" evidence="7">
    <location>
        <begin position="245"/>
        <end position="521"/>
    </location>
</feature>
<dbReference type="CDD" id="cd00603">
    <property type="entry name" value="IPT_PCSR"/>
    <property type="match status" value="1"/>
</dbReference>
<feature type="active site" description="Charge relay system" evidence="4">
    <location>
        <position position="288"/>
    </location>
</feature>
<dbReference type="PANTHER" id="PTHR42754:SF1">
    <property type="entry name" value="LIPOPROTEIN"/>
    <property type="match status" value="1"/>
</dbReference>
<keyword evidence="11" id="KW-1185">Reference proteome</keyword>
<dbReference type="PRINTS" id="PR00723">
    <property type="entry name" value="SUBTILISIN"/>
</dbReference>
<feature type="compositionally biased region" description="Low complexity" evidence="5">
    <location>
        <begin position="1249"/>
        <end position="1259"/>
    </location>
</feature>
<evidence type="ECO:0000313" key="11">
    <source>
        <dbReference type="Proteomes" id="UP000480178"/>
    </source>
</evidence>
<feature type="domain" description="GEVED" evidence="9">
    <location>
        <begin position="683"/>
        <end position="759"/>
    </location>
</feature>
<dbReference type="Gene3D" id="3.40.50.200">
    <property type="entry name" value="Peptidase S8/S53 domain"/>
    <property type="match status" value="1"/>
</dbReference>
<evidence type="ECO:0000259" key="9">
    <source>
        <dbReference type="Pfam" id="PF20009"/>
    </source>
</evidence>
<accession>A0A6C0GQN4</accession>
<dbReference type="InterPro" id="IPR036852">
    <property type="entry name" value="Peptidase_S8/S53_dom_sf"/>
</dbReference>
<dbReference type="Pfam" id="PF20009">
    <property type="entry name" value="GEVED"/>
    <property type="match status" value="2"/>
</dbReference>
<dbReference type="PROSITE" id="PS00137">
    <property type="entry name" value="SUBTILASE_HIS"/>
    <property type="match status" value="1"/>
</dbReference>
<feature type="domain" description="IPT/TIG" evidence="8">
    <location>
        <begin position="536"/>
        <end position="602"/>
    </location>
</feature>
<feature type="domain" description="GEVED" evidence="9">
    <location>
        <begin position="833"/>
        <end position="911"/>
    </location>
</feature>
<feature type="signal peptide" evidence="6">
    <location>
        <begin position="1"/>
        <end position="20"/>
    </location>
</feature>
<evidence type="ECO:0000256" key="3">
    <source>
        <dbReference type="ARBA" id="ARBA00022825"/>
    </source>
</evidence>
<keyword evidence="2 4" id="KW-0378">Hydrolase</keyword>
<protein>
    <submittedName>
        <fullName evidence="10">S8 family serine peptidase</fullName>
    </submittedName>
</protein>
<evidence type="ECO:0000313" key="10">
    <source>
        <dbReference type="EMBL" id="QHT70247.1"/>
    </source>
</evidence>
<dbReference type="InterPro" id="IPR000209">
    <property type="entry name" value="Peptidase_S8/S53_dom"/>
</dbReference>
<dbReference type="KEGG" id="rhoz:GXP67_28160"/>
<comment type="similarity">
    <text evidence="4">Belongs to the peptidase S8 family.</text>
</comment>
<dbReference type="InterPro" id="IPR013783">
    <property type="entry name" value="Ig-like_fold"/>
</dbReference>
<dbReference type="Proteomes" id="UP000480178">
    <property type="component" value="Chromosome"/>
</dbReference>
<gene>
    <name evidence="10" type="ORF">GXP67_28160</name>
</gene>
<organism evidence="10 11">
    <name type="scientific">Rhodocytophaga rosea</name>
    <dbReference type="NCBI Taxonomy" id="2704465"/>
    <lineage>
        <taxon>Bacteria</taxon>
        <taxon>Pseudomonadati</taxon>
        <taxon>Bacteroidota</taxon>
        <taxon>Cytophagia</taxon>
        <taxon>Cytophagales</taxon>
        <taxon>Rhodocytophagaceae</taxon>
        <taxon>Rhodocytophaga</taxon>
    </lineage>
</organism>